<dbReference type="PROSITE" id="PS00105">
    <property type="entry name" value="AA_TRANSFER_CLASS_1"/>
    <property type="match status" value="1"/>
</dbReference>
<comment type="cofactor">
    <cofactor evidence="1">
        <name>pyridoxal 5'-phosphate</name>
        <dbReference type="ChEBI" id="CHEBI:597326"/>
    </cofactor>
</comment>
<organism evidence="7">
    <name type="scientific">Rhodotorula toruloides</name>
    <name type="common">Yeast</name>
    <name type="synonym">Rhodosporidium toruloides</name>
    <dbReference type="NCBI Taxonomy" id="5286"/>
    <lineage>
        <taxon>Eukaryota</taxon>
        <taxon>Fungi</taxon>
        <taxon>Dikarya</taxon>
        <taxon>Basidiomycota</taxon>
        <taxon>Pucciniomycotina</taxon>
        <taxon>Microbotryomycetes</taxon>
        <taxon>Sporidiobolales</taxon>
        <taxon>Sporidiobolaceae</taxon>
        <taxon>Rhodotorula</taxon>
    </lineage>
</organism>
<dbReference type="InterPro" id="IPR004838">
    <property type="entry name" value="NHTrfase_class1_PyrdxlP-BS"/>
</dbReference>
<dbReference type="SUPFAM" id="SSF53383">
    <property type="entry name" value="PLP-dependent transferases"/>
    <property type="match status" value="1"/>
</dbReference>
<dbReference type="InterPro" id="IPR015424">
    <property type="entry name" value="PyrdxlP-dep_Trfase"/>
</dbReference>
<evidence type="ECO:0000256" key="1">
    <source>
        <dbReference type="ARBA" id="ARBA00001933"/>
    </source>
</evidence>
<dbReference type="InterPro" id="IPR015421">
    <property type="entry name" value="PyrdxlP-dep_Trfase_major"/>
</dbReference>
<dbReference type="OrthoDB" id="7042322at2759"/>
<dbReference type="GO" id="GO:0030170">
    <property type="term" value="F:pyridoxal phosphate binding"/>
    <property type="evidence" value="ECO:0007669"/>
    <property type="project" value="InterPro"/>
</dbReference>
<dbReference type="GO" id="GO:0008483">
    <property type="term" value="F:transaminase activity"/>
    <property type="evidence" value="ECO:0007669"/>
    <property type="project" value="UniProtKB-KW"/>
</dbReference>
<dbReference type="GO" id="GO:0006520">
    <property type="term" value="P:amino acid metabolic process"/>
    <property type="evidence" value="ECO:0007669"/>
    <property type="project" value="InterPro"/>
</dbReference>
<dbReference type="PANTHER" id="PTHR46383:SF1">
    <property type="entry name" value="ASPARTATE AMINOTRANSFERASE"/>
    <property type="match status" value="1"/>
</dbReference>
<accession>A0A061AI40</accession>
<comment type="similarity">
    <text evidence="2">Belongs to the class-I pyridoxal-phosphate-dependent aminotransferase family.</text>
</comment>
<dbReference type="Gene3D" id="3.40.640.10">
    <property type="entry name" value="Type I PLP-dependent aspartate aminotransferase-like (Major domain)"/>
    <property type="match status" value="1"/>
</dbReference>
<evidence type="ECO:0000259" key="6">
    <source>
        <dbReference type="Pfam" id="PF00155"/>
    </source>
</evidence>
<dbReference type="EMBL" id="LK052937">
    <property type="protein sequence ID" value="CDR37233.1"/>
    <property type="molecule type" value="Genomic_DNA"/>
</dbReference>
<evidence type="ECO:0000256" key="5">
    <source>
        <dbReference type="ARBA" id="ARBA00022898"/>
    </source>
</evidence>
<dbReference type="Pfam" id="PF00155">
    <property type="entry name" value="Aminotran_1_2"/>
    <property type="match status" value="1"/>
</dbReference>
<reference evidence="7" key="1">
    <citation type="journal article" date="2014" name="Genome Announc.">
        <title>Draft genome sequence of Rhodosporidium toruloides CECT1137, an oleaginous yeast of biotechnological interest.</title>
        <authorList>
            <person name="Morin N."/>
            <person name="Calcas X."/>
            <person name="Devillers H."/>
            <person name="Durrens P."/>
            <person name="Sherman D.J."/>
            <person name="Nicaud J.-M."/>
            <person name="Neuveglise C."/>
        </authorList>
    </citation>
    <scope>NUCLEOTIDE SEQUENCE</scope>
    <source>
        <strain evidence="7">CECT1137</strain>
    </source>
</reference>
<evidence type="ECO:0000313" key="7">
    <source>
        <dbReference type="EMBL" id="CDR37233.1"/>
    </source>
</evidence>
<dbReference type="PANTHER" id="PTHR46383">
    <property type="entry name" value="ASPARTATE AMINOTRANSFERASE"/>
    <property type="match status" value="1"/>
</dbReference>
<dbReference type="InterPro" id="IPR004839">
    <property type="entry name" value="Aminotransferase_I/II_large"/>
</dbReference>
<keyword evidence="4" id="KW-0808">Transferase</keyword>
<evidence type="ECO:0000256" key="3">
    <source>
        <dbReference type="ARBA" id="ARBA00022576"/>
    </source>
</evidence>
<evidence type="ECO:0000256" key="4">
    <source>
        <dbReference type="ARBA" id="ARBA00022679"/>
    </source>
</evidence>
<gene>
    <name evidence="7" type="ORF">RHTO0S_02e12354g</name>
</gene>
<proteinExistence type="inferred from homology"/>
<dbReference type="AlphaFoldDB" id="A0A061AI40"/>
<feature type="domain" description="Aminotransferase class I/classII large" evidence="6">
    <location>
        <begin position="36"/>
        <end position="390"/>
    </location>
</feature>
<dbReference type="NCBIfam" id="NF005732">
    <property type="entry name" value="PRK07550.1"/>
    <property type="match status" value="1"/>
</dbReference>
<name>A0A061AI40_RHOTO</name>
<dbReference type="InterPro" id="IPR050596">
    <property type="entry name" value="AspAT/PAT-like"/>
</dbReference>
<evidence type="ECO:0000256" key="2">
    <source>
        <dbReference type="ARBA" id="ARBA00007441"/>
    </source>
</evidence>
<keyword evidence="3" id="KW-0032">Aminotransferase</keyword>
<dbReference type="CDD" id="cd00609">
    <property type="entry name" value="AAT_like"/>
    <property type="match status" value="1"/>
</dbReference>
<keyword evidence="5" id="KW-0663">Pyridoxal phosphate</keyword>
<protein>
    <submittedName>
        <fullName evidence="7">RHTO0S02e12354g1_1</fullName>
    </submittedName>
</protein>
<sequence>MDSAYTLNPYVRDSAAPPIPLAGQWGARFHSTPEKPLLNLAQGVPGSPPPPELQNKLAEAAAEPATTSYGALQGDKGLRRALAKDVSGVYWASTASEERRVTEDDIVITAGCNLAFYASMLALARPGDEIILPSPWYFNHSMTLDQLGLTLVPLRCLPPNFLPSVEECERLITPRTKALVLVSPNNPTGAVYPPDLLKQFAELAEEKKVALVLDETYRDFLEERPHDLFAETNWRRYLIHLFSFSKSYAIPGHRLGAIIASQPFLTSVYKLMDCIQTCPPRPTQRAIEWAIEATRPWREATRDELAQRQRVFKGLIASVEGWEVVCGGAYFAYVKHPYAGVPSELVAKRLGERVGVVVLPGTFFSPPFENVDEDRYIRFAVANVSEGTLRLVPARLEELNKLWPTLKA</sequence>